<dbReference type="PANTHER" id="PTHR35882:SF2">
    <property type="entry name" value="PELA"/>
    <property type="match status" value="1"/>
</dbReference>
<evidence type="ECO:0000259" key="1">
    <source>
        <dbReference type="Pfam" id="PF03537"/>
    </source>
</evidence>
<dbReference type="Gene3D" id="3.20.20.70">
    <property type="entry name" value="Aldolase class I"/>
    <property type="match status" value="2"/>
</dbReference>
<name>A0A0W8G719_9ZZZZ</name>
<dbReference type="EMBL" id="LNQE01000156">
    <property type="protein sequence ID" value="KUG28912.1"/>
    <property type="molecule type" value="Genomic_DNA"/>
</dbReference>
<dbReference type="InterPro" id="IPR016062">
    <property type="entry name" value="TM1410-rel"/>
</dbReference>
<dbReference type="InterPro" id="IPR017853">
    <property type="entry name" value="GH"/>
</dbReference>
<dbReference type="InterPro" id="IPR004352">
    <property type="entry name" value="GH114_TIM-barrel"/>
</dbReference>
<dbReference type="InterPro" id="IPR013785">
    <property type="entry name" value="Aldolase_TIM"/>
</dbReference>
<reference evidence="2" key="1">
    <citation type="journal article" date="2015" name="Proc. Natl. Acad. Sci. U.S.A.">
        <title>Networks of energetic and metabolic interactions define dynamics in microbial communities.</title>
        <authorList>
            <person name="Embree M."/>
            <person name="Liu J.K."/>
            <person name="Al-Bassam M.M."/>
            <person name="Zengler K."/>
        </authorList>
    </citation>
    <scope>NUCLEOTIDE SEQUENCE</scope>
</reference>
<dbReference type="PANTHER" id="PTHR35882">
    <property type="entry name" value="PELA"/>
    <property type="match status" value="1"/>
</dbReference>
<dbReference type="SUPFAM" id="SSF51445">
    <property type="entry name" value="(Trans)glycosidases"/>
    <property type="match status" value="2"/>
</dbReference>
<dbReference type="PRINTS" id="PR01545">
    <property type="entry name" value="THEMAYE10DUF"/>
</dbReference>
<proteinExistence type="predicted"/>
<gene>
    <name evidence="2" type="ORF">ASZ90_001209</name>
</gene>
<organism evidence="2">
    <name type="scientific">hydrocarbon metagenome</name>
    <dbReference type="NCBI Taxonomy" id="938273"/>
    <lineage>
        <taxon>unclassified sequences</taxon>
        <taxon>metagenomes</taxon>
        <taxon>ecological metagenomes</taxon>
    </lineage>
</organism>
<sequence length="361" mass="39042">MPVPATVRRLPLVLLTVWMAASIHGASPPAAQAETYRQAMRRFVQDIAAFARAAAPGFLIIPQNGVELFSLGQDSTGPLAADYAAAVSGTGQESLFYGYPDDDQPTADDVSAYLTGYLDLAKNAGVPPLVADYCATRAKMDDSYAKNAAKGYVSFAAPRRALDVIPDYPARPYNVHQGDVTSLSAAKNLLYLLSPDEGYATVEAYLDDLRNTDYDLVIMDAFFADAMLTPAQVASLKTKKNGGTRLVVAYMSIGEAEVYRDYWQAAWSTSPPPWLDAENPDWAGNYKVRYWMDGWRRIIFGDADSYTGKLVAAGFDGTYLDIIDAFEYYESRLGPNLPDAAPAGALLLLGENPVAPASPAP</sequence>
<dbReference type="AlphaFoldDB" id="A0A0W8G719"/>
<comment type="caution">
    <text evidence="2">The sequence shown here is derived from an EMBL/GenBank/DDBJ whole genome shotgun (WGS) entry which is preliminary data.</text>
</comment>
<evidence type="ECO:0000313" key="2">
    <source>
        <dbReference type="EMBL" id="KUG28912.1"/>
    </source>
</evidence>
<protein>
    <submittedName>
        <fullName evidence="2">Putative coding region</fullName>
    </submittedName>
</protein>
<feature type="domain" description="Glycoside-hydrolase family GH114 TIM-barrel" evidence="1">
    <location>
        <begin position="219"/>
        <end position="327"/>
    </location>
</feature>
<dbReference type="Pfam" id="PF03537">
    <property type="entry name" value="Glyco_hydro_114"/>
    <property type="match status" value="1"/>
</dbReference>
<accession>A0A0W8G719</accession>